<dbReference type="InterPro" id="IPR000649">
    <property type="entry name" value="IF-2B-related"/>
</dbReference>
<comment type="catalytic activity">
    <reaction evidence="2">
        <text>5-(methylsulfanyl)-alpha-D-ribose 1-phosphate = 5-(methylsulfanyl)-D-ribulose 1-phosphate</text>
        <dbReference type="Rhea" id="RHEA:19989"/>
        <dbReference type="ChEBI" id="CHEBI:58533"/>
        <dbReference type="ChEBI" id="CHEBI:58548"/>
        <dbReference type="EC" id="5.3.1.23"/>
    </reaction>
</comment>
<dbReference type="FunFam" id="3.40.50.10470:FF:000006">
    <property type="entry name" value="Methylthioribose-1-phosphate isomerase"/>
    <property type="match status" value="1"/>
</dbReference>
<dbReference type="GO" id="GO:0019509">
    <property type="term" value="P:L-methionine salvage from methylthioadenosine"/>
    <property type="evidence" value="ECO:0007669"/>
    <property type="project" value="UniProtKB-UniRule"/>
</dbReference>
<comment type="pathway">
    <text evidence="2">Amino-acid biosynthesis; L-methionine biosynthesis via salvage pathway; L-methionine from S-methyl-5-thio-alpha-D-ribose 1-phosphate: step 1/6.</text>
</comment>
<dbReference type="SUPFAM" id="SSF100950">
    <property type="entry name" value="NagB/RpiA/CoA transferase-like"/>
    <property type="match status" value="1"/>
</dbReference>
<name>A0A5C5X2C8_9PLAN</name>
<feature type="site" description="Transition state stabilizer" evidence="2">
    <location>
        <position position="164"/>
    </location>
</feature>
<organism evidence="3 4">
    <name type="scientific">Thalassoglobus neptunius</name>
    <dbReference type="NCBI Taxonomy" id="1938619"/>
    <lineage>
        <taxon>Bacteria</taxon>
        <taxon>Pseudomonadati</taxon>
        <taxon>Planctomycetota</taxon>
        <taxon>Planctomycetia</taxon>
        <taxon>Planctomycetales</taxon>
        <taxon>Planctomycetaceae</taxon>
        <taxon>Thalassoglobus</taxon>
    </lineage>
</organism>
<dbReference type="NCBIfam" id="TIGR00524">
    <property type="entry name" value="eIF-2B_rel"/>
    <property type="match status" value="1"/>
</dbReference>
<comment type="function">
    <text evidence="2">Catalyzes the interconversion of methylthioribose-1-phosphate (MTR-1-P) into methylthioribulose-1-phosphate (MTRu-1-P).</text>
</comment>
<dbReference type="FunFam" id="1.20.120.420:FF:000003">
    <property type="entry name" value="Methylthioribose-1-phosphate isomerase"/>
    <property type="match status" value="1"/>
</dbReference>
<dbReference type="Gene3D" id="3.40.50.10470">
    <property type="entry name" value="Translation initiation factor eif-2b, domain 2"/>
    <property type="match status" value="1"/>
</dbReference>
<keyword evidence="1 2" id="KW-0413">Isomerase</keyword>
<dbReference type="InterPro" id="IPR037171">
    <property type="entry name" value="NagB/RpiA_transferase-like"/>
</dbReference>
<accession>A0A5C5X2C8</accession>
<dbReference type="HAMAP" id="MF_01678">
    <property type="entry name" value="Salvage_MtnA"/>
    <property type="match status" value="1"/>
</dbReference>
<dbReference type="RefSeq" id="WP_146506883.1">
    <property type="nucleotide sequence ID" value="NZ_SIHI01000001.1"/>
</dbReference>
<dbReference type="EC" id="5.3.1.23" evidence="2"/>
<dbReference type="NCBIfam" id="NF004326">
    <property type="entry name" value="PRK05720.1"/>
    <property type="match status" value="1"/>
</dbReference>
<keyword evidence="4" id="KW-1185">Reference proteome</keyword>
<comment type="similarity">
    <text evidence="2">Belongs to the EIF-2B alpha/beta/delta subunits family. MtnA subfamily.</text>
</comment>
<dbReference type="InterPro" id="IPR005251">
    <property type="entry name" value="IF-M1Pi"/>
</dbReference>
<keyword evidence="2" id="KW-0486">Methionine biosynthesis</keyword>
<keyword evidence="2" id="KW-0028">Amino-acid biosynthesis</keyword>
<feature type="active site" description="Proton donor" evidence="2">
    <location>
        <position position="244"/>
    </location>
</feature>
<feature type="binding site" evidence="2">
    <location>
        <position position="203"/>
    </location>
    <ligand>
        <name>substrate</name>
    </ligand>
</feature>
<dbReference type="AlphaFoldDB" id="A0A5C5X2C8"/>
<dbReference type="OrthoDB" id="9803436at2"/>
<evidence type="ECO:0000256" key="1">
    <source>
        <dbReference type="ARBA" id="ARBA00023235"/>
    </source>
</evidence>
<feature type="binding site" evidence="2">
    <location>
        <begin position="51"/>
        <end position="53"/>
    </location>
    <ligand>
        <name>substrate</name>
    </ligand>
</feature>
<dbReference type="Pfam" id="PF01008">
    <property type="entry name" value="IF-2B"/>
    <property type="match status" value="1"/>
</dbReference>
<dbReference type="PANTHER" id="PTHR43475">
    <property type="entry name" value="METHYLTHIORIBOSE-1-PHOSPHATE ISOMERASE"/>
    <property type="match status" value="1"/>
</dbReference>
<dbReference type="InterPro" id="IPR011559">
    <property type="entry name" value="Initiation_fac_2B_a/b/d"/>
</dbReference>
<dbReference type="GO" id="GO:0046523">
    <property type="term" value="F:S-methyl-5-thioribose-1-phosphate isomerase activity"/>
    <property type="evidence" value="ECO:0007669"/>
    <property type="project" value="UniProtKB-UniRule"/>
</dbReference>
<dbReference type="UniPathway" id="UPA00904">
    <property type="reaction ID" value="UER00874"/>
</dbReference>
<sequence length="354" mass="38629">MTTPPKTMRWNGGPDGWLTMIDQTLLPTEFKEINCKTVEEVWEAIKMLRVRGAPAIGCAAAYGVIIGMQQKIDASSIRDEFDRRLKEVTEYLATSRPTAVNLFWALDRMQDVSLENPSLSPQEMHQRLLEEAMAIEEEDRAMCAAIGQHGAKLIEKGTSILTHCNAGGLATAGDGTALAVMFAAAAQGKEIQVYADETRPLLQGARLTTWELQQRDIPVTLICDSMAGQVMKEKRIQAVITGADRIAANGDACNKIGTYSVALLAKAHNIPFYVAAPSSTFDLSLATGDEIPIEERQPEEITNGMGKQTAPESTRVYNPAFDVTPAELISAIITEHGIIQPVTTEQVRSQIEKT</sequence>
<comment type="caution">
    <text evidence="3">The sequence shown here is derived from an EMBL/GenBank/DDBJ whole genome shotgun (WGS) entry which is preliminary data.</text>
</comment>
<proteinExistence type="inferred from homology"/>
<dbReference type="InterPro" id="IPR042529">
    <property type="entry name" value="IF_2B-like_C"/>
</dbReference>
<dbReference type="EMBL" id="SIHI01000001">
    <property type="protein sequence ID" value="TWT56990.1"/>
    <property type="molecule type" value="Genomic_DNA"/>
</dbReference>
<protein>
    <recommendedName>
        <fullName evidence="2">Methylthioribose-1-phosphate isomerase</fullName>
        <shortName evidence="2">M1Pi</shortName>
        <shortName evidence="2">MTR-1-P isomerase</shortName>
        <ecNumber evidence="2">5.3.1.23</ecNumber>
    </recommendedName>
    <alternativeName>
        <fullName evidence="2">S-methyl-5-thioribose-1-phosphate isomerase</fullName>
    </alternativeName>
</protein>
<evidence type="ECO:0000313" key="3">
    <source>
        <dbReference type="EMBL" id="TWT56990.1"/>
    </source>
</evidence>
<dbReference type="Proteomes" id="UP000317243">
    <property type="component" value="Unassembled WGS sequence"/>
</dbReference>
<dbReference type="PANTHER" id="PTHR43475:SF1">
    <property type="entry name" value="METHYLTHIORIBOSE-1-PHOSPHATE ISOMERASE"/>
    <property type="match status" value="1"/>
</dbReference>
<reference evidence="3 4" key="1">
    <citation type="submission" date="2019-02" db="EMBL/GenBank/DDBJ databases">
        <title>Deep-cultivation of Planctomycetes and their phenomic and genomic characterization uncovers novel biology.</title>
        <authorList>
            <person name="Wiegand S."/>
            <person name="Jogler M."/>
            <person name="Boedeker C."/>
            <person name="Pinto D."/>
            <person name="Vollmers J."/>
            <person name="Rivas-Marin E."/>
            <person name="Kohn T."/>
            <person name="Peeters S.H."/>
            <person name="Heuer A."/>
            <person name="Rast P."/>
            <person name="Oberbeckmann S."/>
            <person name="Bunk B."/>
            <person name="Jeske O."/>
            <person name="Meyerdierks A."/>
            <person name="Storesund J.E."/>
            <person name="Kallscheuer N."/>
            <person name="Luecker S."/>
            <person name="Lage O.M."/>
            <person name="Pohl T."/>
            <person name="Merkel B.J."/>
            <person name="Hornburger P."/>
            <person name="Mueller R.-W."/>
            <person name="Bruemmer F."/>
            <person name="Labrenz M."/>
            <person name="Spormann A.M."/>
            <person name="Op Den Camp H."/>
            <person name="Overmann J."/>
            <person name="Amann R."/>
            <person name="Jetten M.S.M."/>
            <person name="Mascher T."/>
            <person name="Medema M.H."/>
            <person name="Devos D.P."/>
            <person name="Kaster A.-K."/>
            <person name="Ovreas L."/>
            <person name="Rohde M."/>
            <person name="Galperin M.Y."/>
            <person name="Jogler C."/>
        </authorList>
    </citation>
    <scope>NUCLEOTIDE SEQUENCE [LARGE SCALE GENOMIC DNA]</scope>
    <source>
        <strain evidence="3 4">KOR42</strain>
    </source>
</reference>
<gene>
    <name evidence="2 3" type="primary">mtnA</name>
    <name evidence="3" type="ORF">KOR42_03460</name>
</gene>
<feature type="binding site" evidence="2">
    <location>
        <begin position="254"/>
        <end position="255"/>
    </location>
    <ligand>
        <name>substrate</name>
    </ligand>
</feature>
<evidence type="ECO:0000256" key="2">
    <source>
        <dbReference type="HAMAP-Rule" id="MF_01678"/>
    </source>
</evidence>
<dbReference type="InterPro" id="IPR027363">
    <property type="entry name" value="M1Pi_N"/>
</dbReference>
<dbReference type="Gene3D" id="1.20.120.420">
    <property type="entry name" value="translation initiation factor eif-2b, domain 1"/>
    <property type="match status" value="1"/>
</dbReference>
<feature type="binding site" evidence="2">
    <location>
        <position position="96"/>
    </location>
    <ligand>
        <name>substrate</name>
    </ligand>
</feature>
<dbReference type="NCBIfam" id="TIGR00512">
    <property type="entry name" value="salvage_mtnA"/>
    <property type="match status" value="1"/>
</dbReference>
<evidence type="ECO:0000313" key="4">
    <source>
        <dbReference type="Proteomes" id="UP000317243"/>
    </source>
</evidence>